<evidence type="ECO:0000256" key="1">
    <source>
        <dbReference type="ARBA" id="ARBA00001974"/>
    </source>
</evidence>
<comment type="similarity">
    <text evidence="2">Belongs to the GMC oxidoreductase family.</text>
</comment>
<comment type="caution">
    <text evidence="8">The sequence shown here is derived from an EMBL/GenBank/DDBJ whole genome shotgun (WGS) entry which is preliminary data.</text>
</comment>
<gene>
    <name evidence="8" type="ORF">A8F95_21035</name>
</gene>
<dbReference type="Proteomes" id="UP000092578">
    <property type="component" value="Unassembled WGS sequence"/>
</dbReference>
<evidence type="ECO:0000259" key="7">
    <source>
        <dbReference type="Pfam" id="PF05199"/>
    </source>
</evidence>
<dbReference type="Gene3D" id="3.50.50.60">
    <property type="entry name" value="FAD/NAD(P)-binding domain"/>
    <property type="match status" value="1"/>
</dbReference>
<dbReference type="InterPro" id="IPR012132">
    <property type="entry name" value="GMC_OxRdtase"/>
</dbReference>
<dbReference type="PANTHER" id="PTHR11552:SF147">
    <property type="entry name" value="CHOLINE DEHYDROGENASE, MITOCHONDRIAL"/>
    <property type="match status" value="1"/>
</dbReference>
<accession>A0A1B9B2B6</accession>
<dbReference type="Gene3D" id="3.30.410.40">
    <property type="match status" value="1"/>
</dbReference>
<proteinExistence type="inferred from homology"/>
<evidence type="ECO:0000256" key="3">
    <source>
        <dbReference type="ARBA" id="ARBA00022630"/>
    </source>
</evidence>
<dbReference type="SUPFAM" id="SSF54373">
    <property type="entry name" value="FAD-linked reductases, C-terminal domain"/>
    <property type="match status" value="1"/>
</dbReference>
<evidence type="ECO:0000256" key="5">
    <source>
        <dbReference type="PIRSR" id="PIRSR000137-2"/>
    </source>
</evidence>
<dbReference type="SUPFAM" id="SSF51905">
    <property type="entry name" value="FAD/NAD(P)-binding domain"/>
    <property type="match status" value="1"/>
</dbReference>
<name>A0A1B9B2B6_9BACI</name>
<evidence type="ECO:0000256" key="4">
    <source>
        <dbReference type="ARBA" id="ARBA00022827"/>
    </source>
</evidence>
<keyword evidence="4 5" id="KW-0274">FAD</keyword>
<dbReference type="InterPro" id="IPR007867">
    <property type="entry name" value="GMC_OxRtase_C"/>
</dbReference>
<keyword evidence="9" id="KW-1185">Reference proteome</keyword>
<feature type="domain" description="Glucose-methanol-choline oxidoreductase N-terminal" evidence="6">
    <location>
        <begin position="10"/>
        <end position="326"/>
    </location>
</feature>
<sequence>MRLRKVGKHFDYIVIGAGTSGGVIAKELTDDRKTSVLVLEAGTNERNELSNPSGAVAQANASDNKYTFNILSKLENNIGRQLLLSGGRVIGGSSEHNAMLAVRGSRQLYDEWATLAGSQWGYDNIRSLFKKNETYTGLTQDPDERGTNGPIFVRQQSIPEGGLTTILASATSQVLGVPIVEDYNTGVRDCTFFKSQFTHERVDGGFVRSSTATGYLNENIVTQGDEFQSDEFGVDGRKLFILAKSTVNKILFKRKKGSLVAMGVEFVKDGVTKRTFARKGVIVSAGNLSSVILQRSGIGRPEDLAEAGLLTRVESPNVGYNFQTHYASGIGIEVETSRLLQVRNADPSQPIPIGAFKSGDGEGRRLQLLGNLFPRFVPIQDVTINNWEFDPQKPSNIMSIGIVDLNPRSKGTVLAAHSDPEAYPSVEFNPLENQEDLDFMIDNYIRVFNIMKQARKLDPKGIYRVVYPTEDVFEIRDGVEKHRRLADFVRASYTALNHYGGQCRMGCTIEEGVVDGFLNVFGTQNLKVSDLSIAPILPDGNTAIPAQVIGLNTVRFLKENPSPFVLNDNEFKSYEL</sequence>
<keyword evidence="3" id="KW-0285">Flavoprotein</keyword>
<evidence type="ECO:0000313" key="8">
    <source>
        <dbReference type="EMBL" id="OCA90287.1"/>
    </source>
</evidence>
<organism evidence="8 9">
    <name type="scientific">Pseudobacillus wudalianchiensis</name>
    <dbReference type="NCBI Taxonomy" id="1743143"/>
    <lineage>
        <taxon>Bacteria</taxon>
        <taxon>Bacillati</taxon>
        <taxon>Bacillota</taxon>
        <taxon>Bacilli</taxon>
        <taxon>Bacillales</taxon>
        <taxon>Bacillaceae</taxon>
        <taxon>Pseudobacillus</taxon>
    </lineage>
</organism>
<dbReference type="PANTHER" id="PTHR11552">
    <property type="entry name" value="GLUCOSE-METHANOL-CHOLINE GMC OXIDOREDUCTASE"/>
    <property type="match status" value="1"/>
</dbReference>
<dbReference type="InterPro" id="IPR000172">
    <property type="entry name" value="GMC_OxRdtase_N"/>
</dbReference>
<feature type="binding site" evidence="5">
    <location>
        <begin position="19"/>
        <end position="20"/>
    </location>
    <ligand>
        <name>FAD</name>
        <dbReference type="ChEBI" id="CHEBI:57692"/>
    </ligand>
</feature>
<evidence type="ECO:0000259" key="6">
    <source>
        <dbReference type="Pfam" id="PF00732"/>
    </source>
</evidence>
<dbReference type="AlphaFoldDB" id="A0A1B9B2B6"/>
<reference evidence="9" key="1">
    <citation type="submission" date="2016-05" db="EMBL/GenBank/DDBJ databases">
        <authorList>
            <person name="Liu B."/>
            <person name="Wang J."/>
            <person name="Zhu Y."/>
            <person name="Liu G."/>
            <person name="Chen Q."/>
            <person name="Chen Z."/>
            <person name="Lan J."/>
            <person name="Che J."/>
            <person name="Ge C."/>
            <person name="Shi H."/>
            <person name="Pan Z."/>
            <person name="Liu X."/>
        </authorList>
    </citation>
    <scope>NUCLEOTIDE SEQUENCE [LARGE SCALE GENOMIC DNA]</scope>
    <source>
        <strain evidence="9">FJAT-27215</strain>
    </source>
</reference>
<dbReference type="GO" id="GO:0050660">
    <property type="term" value="F:flavin adenine dinucleotide binding"/>
    <property type="evidence" value="ECO:0007669"/>
    <property type="project" value="InterPro"/>
</dbReference>
<feature type="domain" description="Glucose-methanol-choline oxidoreductase C-terminal" evidence="7">
    <location>
        <begin position="407"/>
        <end position="550"/>
    </location>
</feature>
<dbReference type="InterPro" id="IPR036188">
    <property type="entry name" value="FAD/NAD-bd_sf"/>
</dbReference>
<dbReference type="Pfam" id="PF00732">
    <property type="entry name" value="GMC_oxred_N"/>
    <property type="match status" value="1"/>
</dbReference>
<evidence type="ECO:0000313" key="9">
    <source>
        <dbReference type="Proteomes" id="UP000092578"/>
    </source>
</evidence>
<feature type="binding site" evidence="5">
    <location>
        <position position="247"/>
    </location>
    <ligand>
        <name>FAD</name>
        <dbReference type="ChEBI" id="CHEBI:57692"/>
    </ligand>
</feature>
<protein>
    <submittedName>
        <fullName evidence="8">Oxidoreductase</fullName>
    </submittedName>
</protein>
<dbReference type="EMBL" id="MAYT01000009">
    <property type="protein sequence ID" value="OCA90287.1"/>
    <property type="molecule type" value="Genomic_DNA"/>
</dbReference>
<evidence type="ECO:0000256" key="2">
    <source>
        <dbReference type="ARBA" id="ARBA00010790"/>
    </source>
</evidence>
<dbReference type="RefSeq" id="WP_065409978.1">
    <property type="nucleotide sequence ID" value="NZ_MAYT01000009.1"/>
</dbReference>
<dbReference type="GO" id="GO:0016614">
    <property type="term" value="F:oxidoreductase activity, acting on CH-OH group of donors"/>
    <property type="evidence" value="ECO:0007669"/>
    <property type="project" value="InterPro"/>
</dbReference>
<dbReference type="Pfam" id="PF05199">
    <property type="entry name" value="GMC_oxred_C"/>
    <property type="match status" value="1"/>
</dbReference>
<dbReference type="PIRSF" id="PIRSF000137">
    <property type="entry name" value="Alcohol_oxidase"/>
    <property type="match status" value="1"/>
</dbReference>
<feature type="binding site" evidence="5">
    <location>
        <position position="89"/>
    </location>
    <ligand>
        <name>FAD</name>
        <dbReference type="ChEBI" id="CHEBI:57692"/>
    </ligand>
</feature>
<comment type="cofactor">
    <cofactor evidence="1 5">
        <name>FAD</name>
        <dbReference type="ChEBI" id="CHEBI:57692"/>
    </cofactor>
</comment>